<dbReference type="InterPro" id="IPR018484">
    <property type="entry name" value="FGGY_N"/>
</dbReference>
<dbReference type="Proteomes" id="UP001164909">
    <property type="component" value="Chromosome"/>
</dbReference>
<evidence type="ECO:0000259" key="1">
    <source>
        <dbReference type="Pfam" id="PF00370"/>
    </source>
</evidence>
<dbReference type="SUPFAM" id="SSF53067">
    <property type="entry name" value="Actin-like ATPase domain"/>
    <property type="match status" value="1"/>
</dbReference>
<dbReference type="RefSeq" id="WP_241765410.1">
    <property type="nucleotide sequence ID" value="NZ_CP113865.1"/>
</dbReference>
<dbReference type="EMBL" id="CP113865">
    <property type="protein sequence ID" value="WAM34116.1"/>
    <property type="molecule type" value="Genomic_DNA"/>
</dbReference>
<name>A0ABY7BRA9_9FIRM</name>
<protein>
    <submittedName>
        <fullName evidence="2">FGGY family carbohydrate kinase</fullName>
    </submittedName>
</protein>
<evidence type="ECO:0000313" key="2">
    <source>
        <dbReference type="EMBL" id="WAM34116.1"/>
    </source>
</evidence>
<dbReference type="InterPro" id="IPR043129">
    <property type="entry name" value="ATPase_NBD"/>
</dbReference>
<gene>
    <name evidence="2" type="ORF">OTK00_000282</name>
</gene>
<keyword evidence="2" id="KW-0418">Kinase</keyword>
<proteinExistence type="predicted"/>
<sequence length="104" mass="12339">MDKILTIDIGTTACKVIVFDLQGNILAKSNREYPTYTPQIEWAEQVWNDLWGECVADTELWTQPEKFRIAWVMWKGRINLQKERSRKWRKSKFCKGFTRTGLLL</sequence>
<reference evidence="2" key="1">
    <citation type="submission" date="2022-12" db="EMBL/GenBank/DDBJ databases">
        <authorList>
            <person name="Bing R.G."/>
            <person name="Willard D.J."/>
            <person name="Manesh M.J.H."/>
            <person name="Laemthong T."/>
            <person name="Crosby J.R."/>
            <person name="Kelly R.M."/>
        </authorList>
    </citation>
    <scope>NUCLEOTIDE SEQUENCE</scope>
    <source>
        <strain evidence="2">DSM 8990</strain>
    </source>
</reference>
<evidence type="ECO:0000313" key="3">
    <source>
        <dbReference type="Proteomes" id="UP001164909"/>
    </source>
</evidence>
<organism evidence="2 3">
    <name type="scientific">Caldicellulosiruptor morganii</name>
    <dbReference type="NCBI Taxonomy" id="1387555"/>
    <lineage>
        <taxon>Bacteria</taxon>
        <taxon>Bacillati</taxon>
        <taxon>Bacillota</taxon>
        <taxon>Bacillota incertae sedis</taxon>
        <taxon>Caldicellulosiruptorales</taxon>
        <taxon>Caldicellulosiruptoraceae</taxon>
        <taxon>Caldicellulosiruptor</taxon>
    </lineage>
</organism>
<dbReference type="GO" id="GO:0016301">
    <property type="term" value="F:kinase activity"/>
    <property type="evidence" value="ECO:0007669"/>
    <property type="project" value="UniProtKB-KW"/>
</dbReference>
<dbReference type="Gene3D" id="3.30.420.40">
    <property type="match status" value="1"/>
</dbReference>
<feature type="domain" description="Carbohydrate kinase FGGY N-terminal" evidence="1">
    <location>
        <begin position="4"/>
        <end position="56"/>
    </location>
</feature>
<keyword evidence="2" id="KW-0808">Transferase</keyword>
<dbReference type="Pfam" id="PF00370">
    <property type="entry name" value="FGGY_N"/>
    <property type="match status" value="1"/>
</dbReference>
<keyword evidence="3" id="KW-1185">Reference proteome</keyword>
<accession>A0ABY7BRA9</accession>